<evidence type="ECO:0000313" key="1">
    <source>
        <dbReference type="EMBL" id="DAD47576.1"/>
    </source>
</evidence>
<accession>A0A822ZXK3</accession>
<sequence>MRTPFTLSRYTGSAPFPLMEGSISLNLAKSSCTLATSSLNASRLTKPDLRPAFTGDKSFRLFLEGERSTEASASIVWE</sequence>
<proteinExistence type="predicted"/>
<dbReference type="Proteomes" id="UP000607653">
    <property type="component" value="Unassembled WGS sequence"/>
</dbReference>
<comment type="caution">
    <text evidence="1">The sequence shown here is derived from an EMBL/GenBank/DDBJ whole genome shotgun (WGS) entry which is preliminary data.</text>
</comment>
<dbReference type="EMBL" id="DUZY01000008">
    <property type="protein sequence ID" value="DAD47576.1"/>
    <property type="molecule type" value="Genomic_DNA"/>
</dbReference>
<keyword evidence="2" id="KW-1185">Reference proteome</keyword>
<evidence type="ECO:0000313" key="2">
    <source>
        <dbReference type="Proteomes" id="UP000607653"/>
    </source>
</evidence>
<gene>
    <name evidence="1" type="ORF">HUJ06_017513</name>
</gene>
<name>A0A822ZXK3_NELNU</name>
<protein>
    <submittedName>
        <fullName evidence="1">Uncharacterized protein</fullName>
    </submittedName>
</protein>
<dbReference type="AlphaFoldDB" id="A0A822ZXK3"/>
<reference evidence="1 2" key="1">
    <citation type="journal article" date="2020" name="Mol. Biol. Evol.">
        <title>Distinct Expression and Methylation Patterns for Genes with Different Fates following a Single Whole-Genome Duplication in Flowering Plants.</title>
        <authorList>
            <person name="Shi T."/>
            <person name="Rahmani R.S."/>
            <person name="Gugger P.F."/>
            <person name="Wang M."/>
            <person name="Li H."/>
            <person name="Zhang Y."/>
            <person name="Li Z."/>
            <person name="Wang Q."/>
            <person name="Van de Peer Y."/>
            <person name="Marchal K."/>
            <person name="Chen J."/>
        </authorList>
    </citation>
    <scope>NUCLEOTIDE SEQUENCE [LARGE SCALE GENOMIC DNA]</scope>
    <source>
        <tissue evidence="1">Leaf</tissue>
    </source>
</reference>
<organism evidence="1 2">
    <name type="scientific">Nelumbo nucifera</name>
    <name type="common">Sacred lotus</name>
    <dbReference type="NCBI Taxonomy" id="4432"/>
    <lineage>
        <taxon>Eukaryota</taxon>
        <taxon>Viridiplantae</taxon>
        <taxon>Streptophyta</taxon>
        <taxon>Embryophyta</taxon>
        <taxon>Tracheophyta</taxon>
        <taxon>Spermatophyta</taxon>
        <taxon>Magnoliopsida</taxon>
        <taxon>Proteales</taxon>
        <taxon>Nelumbonaceae</taxon>
        <taxon>Nelumbo</taxon>
    </lineage>
</organism>